<dbReference type="KEGG" id="marq:MARGE09_P3273"/>
<dbReference type="GO" id="GO:0009055">
    <property type="term" value="F:electron transfer activity"/>
    <property type="evidence" value="ECO:0007669"/>
    <property type="project" value="InterPro"/>
</dbReference>
<dbReference type="InterPro" id="IPR013036">
    <property type="entry name" value="DUF1587"/>
</dbReference>
<evidence type="ECO:0000256" key="4">
    <source>
        <dbReference type="PROSITE-ProRule" id="PRU00433"/>
    </source>
</evidence>
<evidence type="ECO:0000313" key="9">
    <source>
        <dbReference type="Proteomes" id="UP001320119"/>
    </source>
</evidence>
<feature type="domain" description="Cytochrome c" evidence="7">
    <location>
        <begin position="146"/>
        <end position="234"/>
    </location>
</feature>
<dbReference type="InterPro" id="IPR036909">
    <property type="entry name" value="Cyt_c-like_dom_sf"/>
</dbReference>
<dbReference type="Pfam" id="PF07626">
    <property type="entry name" value="PSD3"/>
    <property type="match status" value="1"/>
</dbReference>
<dbReference type="Gene3D" id="1.10.760.10">
    <property type="entry name" value="Cytochrome c-like domain"/>
    <property type="match status" value="1"/>
</dbReference>
<evidence type="ECO:0000256" key="3">
    <source>
        <dbReference type="ARBA" id="ARBA00023004"/>
    </source>
</evidence>
<gene>
    <name evidence="8" type="ORF">MARGE09_P3273</name>
</gene>
<feature type="chain" id="PRO_5042810434" description="Cytochrome c domain-containing protein" evidence="6">
    <location>
        <begin position="21"/>
        <end position="520"/>
    </location>
</feature>
<dbReference type="PROSITE" id="PS51257">
    <property type="entry name" value="PROKAR_LIPOPROTEIN"/>
    <property type="match status" value="1"/>
</dbReference>
<evidence type="ECO:0000259" key="7">
    <source>
        <dbReference type="PROSITE" id="PS51007"/>
    </source>
</evidence>
<keyword evidence="9" id="KW-1185">Reference proteome</keyword>
<reference evidence="8 9" key="1">
    <citation type="journal article" date="2022" name="IScience">
        <title>An ultrasensitive nanofiber-based assay for enzymatic hydrolysis and deep-sea microbial degradation of cellulose.</title>
        <authorList>
            <person name="Tsudome M."/>
            <person name="Tachioka M."/>
            <person name="Miyazaki M."/>
            <person name="Uchimura K."/>
            <person name="Tsuda M."/>
            <person name="Takaki Y."/>
            <person name="Deguchi S."/>
        </authorList>
    </citation>
    <scope>NUCLEOTIDE SEQUENCE [LARGE SCALE GENOMIC DNA]</scope>
    <source>
        <strain evidence="8 9">GE09</strain>
    </source>
</reference>
<feature type="signal peptide" evidence="6">
    <location>
        <begin position="1"/>
        <end position="20"/>
    </location>
</feature>
<dbReference type="EMBL" id="AP023086">
    <property type="protein sequence ID" value="BCD99072.1"/>
    <property type="molecule type" value="Genomic_DNA"/>
</dbReference>
<dbReference type="AlphaFoldDB" id="A0AAN1WKA2"/>
<dbReference type="Pfam" id="PF07631">
    <property type="entry name" value="PSD4"/>
    <property type="match status" value="1"/>
</dbReference>
<keyword evidence="2 4" id="KW-0479">Metal-binding</keyword>
<feature type="compositionally biased region" description="Low complexity" evidence="5">
    <location>
        <begin position="125"/>
        <end position="139"/>
    </location>
</feature>
<evidence type="ECO:0000256" key="2">
    <source>
        <dbReference type="ARBA" id="ARBA00022723"/>
    </source>
</evidence>
<name>A0AAN1WKA2_9GAMM</name>
<protein>
    <recommendedName>
        <fullName evidence="7">Cytochrome c domain-containing protein</fullName>
    </recommendedName>
</protein>
<feature type="region of interest" description="Disordered" evidence="5">
    <location>
        <begin position="123"/>
        <end position="142"/>
    </location>
</feature>
<keyword evidence="1 4" id="KW-0349">Heme</keyword>
<feature type="region of interest" description="Disordered" evidence="5">
    <location>
        <begin position="29"/>
        <end position="49"/>
    </location>
</feature>
<accession>A0AAN1WKA2</accession>
<dbReference type="GO" id="GO:0046872">
    <property type="term" value="F:metal ion binding"/>
    <property type="evidence" value="ECO:0007669"/>
    <property type="project" value="UniProtKB-KW"/>
</dbReference>
<dbReference type="PROSITE" id="PS51007">
    <property type="entry name" value="CYTC"/>
    <property type="match status" value="1"/>
</dbReference>
<sequence length="520" mass="54483">MKLKSMLAGCCILLLAACVAEPEVSSSSIESSMSDTPASSSASSNTATPKLDGKSLYETTCAGVCHSLEGVGSLFPLNNDLLSSADMIAVIRDDMPDGNALACGQLCAEAVTDYIKNTLFNRPVSSQSSSSQNNQSSSSDAPVMGTIIERGATLYFRDTAAGSCASCHGNDGEGIANKGGALVARDGDAFESCDSCGSIGGLTQYIDTKMPNGGAHLCQGQCAEDIAAYIMETFNDGYQAANCNDPIQKATPMRRLNKVEIANAVHDVFGAGAAELAATLPDETEVIGGFATVGSALSTSEDWTQALLEGALNAADAIVNAGKFPTCGDAIALVEPQPTLGECTTTGQCRTLYANATDCNNAAGGVCYCGTELCGNSAPTPNQCFETSTQSIAQLMFRRQLNNAEFMRFDNLRREVSNKTGNDADGYKAVVASMISSPRFMFALAADDKTQARNLTPAELADRLAMALWGSIPDATLLAAANNNDLEGEQLDQQINRMMKDAKFDRFSQVFVDAWIGFGG</sequence>
<keyword evidence="6" id="KW-0732">Signal</keyword>
<dbReference type="InterPro" id="IPR013042">
    <property type="entry name" value="DUF1592"/>
</dbReference>
<dbReference type="Pfam" id="PF13442">
    <property type="entry name" value="Cytochrome_CBB3"/>
    <property type="match status" value="1"/>
</dbReference>
<feature type="compositionally biased region" description="Low complexity" evidence="5">
    <location>
        <begin position="29"/>
        <end position="48"/>
    </location>
</feature>
<dbReference type="InterPro" id="IPR009056">
    <property type="entry name" value="Cyt_c-like_dom"/>
</dbReference>
<dbReference type="GO" id="GO:0020037">
    <property type="term" value="F:heme binding"/>
    <property type="evidence" value="ECO:0007669"/>
    <property type="project" value="InterPro"/>
</dbReference>
<evidence type="ECO:0000256" key="5">
    <source>
        <dbReference type="SAM" id="MobiDB-lite"/>
    </source>
</evidence>
<evidence type="ECO:0000313" key="8">
    <source>
        <dbReference type="EMBL" id="BCD99072.1"/>
    </source>
</evidence>
<evidence type="ECO:0000256" key="1">
    <source>
        <dbReference type="ARBA" id="ARBA00022617"/>
    </source>
</evidence>
<evidence type="ECO:0000256" key="6">
    <source>
        <dbReference type="SAM" id="SignalP"/>
    </source>
</evidence>
<dbReference type="Proteomes" id="UP001320119">
    <property type="component" value="Chromosome"/>
</dbReference>
<proteinExistence type="predicted"/>
<organism evidence="8 9">
    <name type="scientific">Marinagarivorans cellulosilyticus</name>
    <dbReference type="NCBI Taxonomy" id="2721545"/>
    <lineage>
        <taxon>Bacteria</taxon>
        <taxon>Pseudomonadati</taxon>
        <taxon>Pseudomonadota</taxon>
        <taxon>Gammaproteobacteria</taxon>
        <taxon>Cellvibrionales</taxon>
        <taxon>Cellvibrionaceae</taxon>
        <taxon>Marinagarivorans</taxon>
    </lineage>
</organism>
<keyword evidence="3 4" id="KW-0408">Iron</keyword>
<dbReference type="SUPFAM" id="SSF46626">
    <property type="entry name" value="Cytochrome c"/>
    <property type="match status" value="1"/>
</dbReference>